<sequence>THSVDLHHWSDFICRQTGACIDGFYKTAYTHENIDYYFDGLPREYDISEQGYYAECSQSQMLTLMRSLTPLRRVKVHQFFNKHR</sequence>
<dbReference type="EMBL" id="BTSY01000005">
    <property type="protein sequence ID" value="GMT26829.1"/>
    <property type="molecule type" value="Genomic_DNA"/>
</dbReference>
<dbReference type="Proteomes" id="UP001432322">
    <property type="component" value="Unassembled WGS sequence"/>
</dbReference>
<reference evidence="1" key="1">
    <citation type="submission" date="2023-10" db="EMBL/GenBank/DDBJ databases">
        <title>Genome assembly of Pristionchus species.</title>
        <authorList>
            <person name="Yoshida K."/>
            <person name="Sommer R.J."/>
        </authorList>
    </citation>
    <scope>NUCLEOTIDE SEQUENCE</scope>
    <source>
        <strain evidence="1">RS5133</strain>
    </source>
</reference>
<dbReference type="AlphaFoldDB" id="A0AAV5WAH4"/>
<keyword evidence="2" id="KW-1185">Reference proteome</keyword>
<organism evidence="1 2">
    <name type="scientific">Pristionchus fissidentatus</name>
    <dbReference type="NCBI Taxonomy" id="1538716"/>
    <lineage>
        <taxon>Eukaryota</taxon>
        <taxon>Metazoa</taxon>
        <taxon>Ecdysozoa</taxon>
        <taxon>Nematoda</taxon>
        <taxon>Chromadorea</taxon>
        <taxon>Rhabditida</taxon>
        <taxon>Rhabditina</taxon>
        <taxon>Diplogasteromorpha</taxon>
        <taxon>Diplogasteroidea</taxon>
        <taxon>Neodiplogasteridae</taxon>
        <taxon>Pristionchus</taxon>
    </lineage>
</organism>
<proteinExistence type="predicted"/>
<name>A0AAV5WAH4_9BILA</name>
<evidence type="ECO:0000313" key="1">
    <source>
        <dbReference type="EMBL" id="GMT26829.1"/>
    </source>
</evidence>
<gene>
    <name evidence="1" type="ORF">PFISCL1PPCAC_18126</name>
</gene>
<protein>
    <submittedName>
        <fullName evidence="1">Uncharacterized protein</fullName>
    </submittedName>
</protein>
<comment type="caution">
    <text evidence="1">The sequence shown here is derived from an EMBL/GenBank/DDBJ whole genome shotgun (WGS) entry which is preliminary data.</text>
</comment>
<accession>A0AAV5WAH4</accession>
<evidence type="ECO:0000313" key="2">
    <source>
        <dbReference type="Proteomes" id="UP001432322"/>
    </source>
</evidence>
<feature type="non-terminal residue" evidence="1">
    <location>
        <position position="1"/>
    </location>
</feature>